<evidence type="ECO:0000256" key="1">
    <source>
        <dbReference type="SAM" id="MobiDB-lite"/>
    </source>
</evidence>
<feature type="region of interest" description="Disordered" evidence="1">
    <location>
        <begin position="214"/>
        <end position="344"/>
    </location>
</feature>
<organism evidence="2 3">
    <name type="scientific">Rubripirellula lacrimiformis</name>
    <dbReference type="NCBI Taxonomy" id="1930273"/>
    <lineage>
        <taxon>Bacteria</taxon>
        <taxon>Pseudomonadati</taxon>
        <taxon>Planctomycetota</taxon>
        <taxon>Planctomycetia</taxon>
        <taxon>Pirellulales</taxon>
        <taxon>Pirellulaceae</taxon>
        <taxon>Rubripirellula</taxon>
    </lineage>
</organism>
<name>A0A517NEH5_9BACT</name>
<accession>A0A517NEH5</accession>
<keyword evidence="3" id="KW-1185">Reference proteome</keyword>
<proteinExistence type="predicted"/>
<evidence type="ECO:0000313" key="2">
    <source>
        <dbReference type="EMBL" id="QDT05531.1"/>
    </source>
</evidence>
<sequence>MIKHPILNRSIALATLLSALTGSIGCQFVPDRPSWSTKLFEKEEVAVVPTRMMVMWADTILHQPQQPGVRGFGGRIYFYNGQDADPVKVDGGLAVYAFDANDLTPQSTKPKRKFVFTADQFAEHMSQTSMGTSYSVWCPWDEVGGYNEQLSLIVRFEGRGGGVVISDSTVKLLPGMNRPAEVVEAESREYQAVTQASVSGDTTSAPQLAAFNKNALPKSAIPPRRQTQTIDLPPSFYRHLSGPADPLLETTIPLAPSSAESGSTDALTTDSAPAEETQSYLRQPYPFRTLGDEQLDAAPHGTRQQSLPAGWIQSLPKTPRYGYSLGQRSSSLHQPAAAPTADTP</sequence>
<gene>
    <name evidence="2" type="ORF">K227x_39310</name>
</gene>
<protein>
    <submittedName>
        <fullName evidence="2">Uncharacterized protein</fullName>
    </submittedName>
</protein>
<dbReference type="OrthoDB" id="282702at2"/>
<dbReference type="RefSeq" id="WP_145171713.1">
    <property type="nucleotide sequence ID" value="NZ_CP036525.1"/>
</dbReference>
<dbReference type="KEGG" id="rlc:K227x_39310"/>
<dbReference type="AlphaFoldDB" id="A0A517NEH5"/>
<dbReference type="EMBL" id="CP036525">
    <property type="protein sequence ID" value="QDT05531.1"/>
    <property type="molecule type" value="Genomic_DNA"/>
</dbReference>
<reference evidence="2 3" key="1">
    <citation type="submission" date="2019-02" db="EMBL/GenBank/DDBJ databases">
        <title>Deep-cultivation of Planctomycetes and their phenomic and genomic characterization uncovers novel biology.</title>
        <authorList>
            <person name="Wiegand S."/>
            <person name="Jogler M."/>
            <person name="Boedeker C."/>
            <person name="Pinto D."/>
            <person name="Vollmers J."/>
            <person name="Rivas-Marin E."/>
            <person name="Kohn T."/>
            <person name="Peeters S.H."/>
            <person name="Heuer A."/>
            <person name="Rast P."/>
            <person name="Oberbeckmann S."/>
            <person name="Bunk B."/>
            <person name="Jeske O."/>
            <person name="Meyerdierks A."/>
            <person name="Storesund J.E."/>
            <person name="Kallscheuer N."/>
            <person name="Luecker S."/>
            <person name="Lage O.M."/>
            <person name="Pohl T."/>
            <person name="Merkel B.J."/>
            <person name="Hornburger P."/>
            <person name="Mueller R.-W."/>
            <person name="Bruemmer F."/>
            <person name="Labrenz M."/>
            <person name="Spormann A.M."/>
            <person name="Op den Camp H."/>
            <person name="Overmann J."/>
            <person name="Amann R."/>
            <person name="Jetten M.S.M."/>
            <person name="Mascher T."/>
            <person name="Medema M.H."/>
            <person name="Devos D.P."/>
            <person name="Kaster A.-K."/>
            <person name="Ovreas L."/>
            <person name="Rohde M."/>
            <person name="Galperin M.Y."/>
            <person name="Jogler C."/>
        </authorList>
    </citation>
    <scope>NUCLEOTIDE SEQUENCE [LARGE SCALE GENOMIC DNA]</scope>
    <source>
        <strain evidence="2 3">K22_7</strain>
    </source>
</reference>
<feature type="compositionally biased region" description="Polar residues" evidence="1">
    <location>
        <begin position="258"/>
        <end position="281"/>
    </location>
</feature>
<evidence type="ECO:0000313" key="3">
    <source>
        <dbReference type="Proteomes" id="UP000318538"/>
    </source>
</evidence>
<dbReference type="PROSITE" id="PS51257">
    <property type="entry name" value="PROKAR_LIPOPROTEIN"/>
    <property type="match status" value="1"/>
</dbReference>
<dbReference type="Proteomes" id="UP000318538">
    <property type="component" value="Chromosome"/>
</dbReference>